<dbReference type="PROSITE" id="PS50294">
    <property type="entry name" value="WD_REPEATS_REGION"/>
    <property type="match status" value="5"/>
</dbReference>
<reference evidence="5 6" key="1">
    <citation type="journal article" date="2019" name="Nat. Ecol. Evol.">
        <title>Megaphylogeny resolves global patterns of mushroom evolution.</title>
        <authorList>
            <person name="Varga T."/>
            <person name="Krizsan K."/>
            <person name="Foldi C."/>
            <person name="Dima B."/>
            <person name="Sanchez-Garcia M."/>
            <person name="Sanchez-Ramirez S."/>
            <person name="Szollosi G.J."/>
            <person name="Szarkandi J.G."/>
            <person name="Papp V."/>
            <person name="Albert L."/>
            <person name="Andreopoulos W."/>
            <person name="Angelini C."/>
            <person name="Antonin V."/>
            <person name="Barry K.W."/>
            <person name="Bougher N.L."/>
            <person name="Buchanan P."/>
            <person name="Buyck B."/>
            <person name="Bense V."/>
            <person name="Catcheside P."/>
            <person name="Chovatia M."/>
            <person name="Cooper J."/>
            <person name="Damon W."/>
            <person name="Desjardin D."/>
            <person name="Finy P."/>
            <person name="Geml J."/>
            <person name="Haridas S."/>
            <person name="Hughes K."/>
            <person name="Justo A."/>
            <person name="Karasinski D."/>
            <person name="Kautmanova I."/>
            <person name="Kiss B."/>
            <person name="Kocsube S."/>
            <person name="Kotiranta H."/>
            <person name="LaButti K.M."/>
            <person name="Lechner B.E."/>
            <person name="Liimatainen K."/>
            <person name="Lipzen A."/>
            <person name="Lukacs Z."/>
            <person name="Mihaltcheva S."/>
            <person name="Morgado L.N."/>
            <person name="Niskanen T."/>
            <person name="Noordeloos M.E."/>
            <person name="Ohm R.A."/>
            <person name="Ortiz-Santana B."/>
            <person name="Ovrebo C."/>
            <person name="Racz N."/>
            <person name="Riley R."/>
            <person name="Savchenko A."/>
            <person name="Shiryaev A."/>
            <person name="Soop K."/>
            <person name="Spirin V."/>
            <person name="Szebenyi C."/>
            <person name="Tomsovsky M."/>
            <person name="Tulloss R.E."/>
            <person name="Uehling J."/>
            <person name="Grigoriev I.V."/>
            <person name="Vagvolgyi C."/>
            <person name="Papp T."/>
            <person name="Martin F.M."/>
            <person name="Miettinen O."/>
            <person name="Hibbett D.S."/>
            <person name="Nagy L.G."/>
        </authorList>
    </citation>
    <scope>NUCLEOTIDE SEQUENCE [LARGE SCALE GENOMIC DNA]</scope>
    <source>
        <strain evidence="5 6">CBS 309.79</strain>
    </source>
</reference>
<evidence type="ECO:0000256" key="2">
    <source>
        <dbReference type="ARBA" id="ARBA00022737"/>
    </source>
</evidence>
<feature type="non-terminal residue" evidence="5">
    <location>
        <position position="1"/>
    </location>
</feature>
<evidence type="ECO:0000313" key="6">
    <source>
        <dbReference type="Proteomes" id="UP000305067"/>
    </source>
</evidence>
<dbReference type="AlphaFoldDB" id="A0A5C3QXJ3"/>
<accession>A0A5C3QXJ3</accession>
<dbReference type="PROSITE" id="PS50837">
    <property type="entry name" value="NACHT"/>
    <property type="match status" value="1"/>
</dbReference>
<sequence length="853" mass="95533">RRACTANTRTELIAKIQSWAQDTSSDSSPVFWLSGSAGTGKSTVAYTICQQLKAEGLLGASFFCSRNDPCARDRQNIIPTILQQLLHRVSPAYASTLCALPLGEILPEINRHVNELLVQPWLRARASEPDPNNRRHLVVVVDALDEVESDGSQLVGDLIKALLAQKTTFQGIKFLLTSRPHPRIVEECEPIQRHAIYRMEQISPGHATKDIRHYLHTELPQLQEELDSTVERCAGLFIIAATVVRHVRPHFETYKPSIAQQKNRLRDFERMEIMPLESDGEVVHVDALYRVVLNQALKQRLSERKLAERIIYAVVTARRPMTIAQLAPLVMLAADTPDEEAVTTNINRFHAVLYISSGDQRVMAYHKSFSDFLLSQSRCPDHANQASSYFFRRASDCLQVMEDCLHFNMGDFPSSYFLDSEDKDLVRRIKANIDWELKYACQFWAKHLSSMRHDNKANTQHLGQSLLKFFRHKVLFWMEAMHLVQSDCRPAMYLARDWVYDLHVNQLNVLMAAVDRLWASFINSPSSKSTPHLYISSLATEMAMSKMHSIPLLEWQSHFPGLPDVQCMGINHQHPLLMDGHGRSVYSVSFSSDRTCIVSGSDDNTVQVWNTATGEQVAKLNGHNGNVNSVSFSPVRTCIVSGSNDHTVQVWDMATGEQVAKMDGHNSAVWSVSFSPDGTCIVSGSDDNTVRVWDTATGKQVAKMDGHDSSVNSVSFSPDGTCIVSGSDDNTVRVWDMATGEQVAQMDRHNGTVQSVSFSPDRTGIVSGLDDDTVQFFDSTLSWAMDEDGWILPTTLAQSHPYIFWYPPTLKCTLSNPLCKVLISKFGNTRIDFTKAALGSNWHSVYQAPPASS</sequence>
<dbReference type="InterPro" id="IPR027417">
    <property type="entry name" value="P-loop_NTPase"/>
</dbReference>
<dbReference type="InterPro" id="IPR015943">
    <property type="entry name" value="WD40/YVTN_repeat-like_dom_sf"/>
</dbReference>
<dbReference type="PROSITE" id="PS50082">
    <property type="entry name" value="WD_REPEATS_2"/>
    <property type="match status" value="5"/>
</dbReference>
<dbReference type="PRINTS" id="PR00320">
    <property type="entry name" value="GPROTEINBRPT"/>
</dbReference>
<feature type="repeat" description="WD" evidence="3">
    <location>
        <begin position="620"/>
        <end position="661"/>
    </location>
</feature>
<keyword evidence="6" id="KW-1185">Reference proteome</keyword>
<dbReference type="InterPro" id="IPR007111">
    <property type="entry name" value="NACHT_NTPase"/>
</dbReference>
<dbReference type="SMART" id="SM00320">
    <property type="entry name" value="WD40"/>
    <property type="match status" value="5"/>
</dbReference>
<proteinExistence type="predicted"/>
<dbReference type="InterPro" id="IPR020472">
    <property type="entry name" value="WD40_PAC1"/>
</dbReference>
<evidence type="ECO:0000256" key="3">
    <source>
        <dbReference type="PROSITE-ProRule" id="PRU00221"/>
    </source>
</evidence>
<organism evidence="5 6">
    <name type="scientific">Pterulicium gracile</name>
    <dbReference type="NCBI Taxonomy" id="1884261"/>
    <lineage>
        <taxon>Eukaryota</taxon>
        <taxon>Fungi</taxon>
        <taxon>Dikarya</taxon>
        <taxon>Basidiomycota</taxon>
        <taxon>Agaricomycotina</taxon>
        <taxon>Agaricomycetes</taxon>
        <taxon>Agaricomycetidae</taxon>
        <taxon>Agaricales</taxon>
        <taxon>Pleurotineae</taxon>
        <taxon>Pterulaceae</taxon>
        <taxon>Pterulicium</taxon>
    </lineage>
</organism>
<feature type="domain" description="NACHT" evidence="4">
    <location>
        <begin position="29"/>
        <end position="180"/>
    </location>
</feature>
<keyword evidence="2" id="KW-0677">Repeat</keyword>
<dbReference type="Pfam" id="PF24883">
    <property type="entry name" value="NPHP3_N"/>
    <property type="match status" value="1"/>
</dbReference>
<keyword evidence="1 3" id="KW-0853">WD repeat</keyword>
<dbReference type="CDD" id="cd00200">
    <property type="entry name" value="WD40"/>
    <property type="match status" value="1"/>
</dbReference>
<dbReference type="Gene3D" id="3.40.50.300">
    <property type="entry name" value="P-loop containing nucleotide triphosphate hydrolases"/>
    <property type="match status" value="1"/>
</dbReference>
<dbReference type="GO" id="GO:1990234">
    <property type="term" value="C:transferase complex"/>
    <property type="evidence" value="ECO:0007669"/>
    <property type="project" value="UniProtKB-ARBA"/>
</dbReference>
<protein>
    <recommendedName>
        <fullName evidence="4">NACHT domain-containing protein</fullName>
    </recommendedName>
</protein>
<dbReference type="Proteomes" id="UP000305067">
    <property type="component" value="Unassembled WGS sequence"/>
</dbReference>
<evidence type="ECO:0000313" key="5">
    <source>
        <dbReference type="EMBL" id="TFL05500.1"/>
    </source>
</evidence>
<dbReference type="OrthoDB" id="3266532at2759"/>
<dbReference type="InterPro" id="IPR056884">
    <property type="entry name" value="NPHP3-like_N"/>
</dbReference>
<dbReference type="STRING" id="1884261.A0A5C3QXJ3"/>
<feature type="repeat" description="WD" evidence="3">
    <location>
        <begin position="662"/>
        <end position="703"/>
    </location>
</feature>
<dbReference type="InterPro" id="IPR019775">
    <property type="entry name" value="WD40_repeat_CS"/>
</dbReference>
<dbReference type="PANTHER" id="PTHR22847">
    <property type="entry name" value="WD40 REPEAT PROTEIN"/>
    <property type="match status" value="1"/>
</dbReference>
<dbReference type="PROSITE" id="PS00678">
    <property type="entry name" value="WD_REPEATS_1"/>
    <property type="match status" value="4"/>
</dbReference>
<dbReference type="SUPFAM" id="SSF50978">
    <property type="entry name" value="WD40 repeat-like"/>
    <property type="match status" value="1"/>
</dbReference>
<feature type="repeat" description="WD" evidence="3">
    <location>
        <begin position="746"/>
        <end position="778"/>
    </location>
</feature>
<dbReference type="Gene3D" id="2.130.10.10">
    <property type="entry name" value="YVTN repeat-like/Quinoprotein amine dehydrogenase"/>
    <property type="match status" value="2"/>
</dbReference>
<gene>
    <name evidence="5" type="ORF">BDV98DRAFT_500333</name>
</gene>
<evidence type="ECO:0000259" key="4">
    <source>
        <dbReference type="PROSITE" id="PS50837"/>
    </source>
</evidence>
<feature type="repeat" description="WD" evidence="3">
    <location>
        <begin position="704"/>
        <end position="745"/>
    </location>
</feature>
<evidence type="ECO:0000256" key="1">
    <source>
        <dbReference type="ARBA" id="ARBA00022574"/>
    </source>
</evidence>
<dbReference type="InterPro" id="IPR036322">
    <property type="entry name" value="WD40_repeat_dom_sf"/>
</dbReference>
<dbReference type="PANTHER" id="PTHR22847:SF637">
    <property type="entry name" value="WD REPEAT DOMAIN 5B"/>
    <property type="match status" value="1"/>
</dbReference>
<name>A0A5C3QXJ3_9AGAR</name>
<feature type="repeat" description="WD" evidence="3">
    <location>
        <begin position="578"/>
        <end position="619"/>
    </location>
</feature>
<dbReference type="Pfam" id="PF00400">
    <property type="entry name" value="WD40"/>
    <property type="match status" value="5"/>
</dbReference>
<dbReference type="InterPro" id="IPR001680">
    <property type="entry name" value="WD40_rpt"/>
</dbReference>
<dbReference type="SUPFAM" id="SSF52540">
    <property type="entry name" value="P-loop containing nucleoside triphosphate hydrolases"/>
    <property type="match status" value="1"/>
</dbReference>
<dbReference type="EMBL" id="ML178816">
    <property type="protein sequence ID" value="TFL05500.1"/>
    <property type="molecule type" value="Genomic_DNA"/>
</dbReference>